<evidence type="ECO:0000256" key="1">
    <source>
        <dbReference type="SAM" id="Phobius"/>
    </source>
</evidence>
<feature type="transmembrane region" description="Helical" evidence="1">
    <location>
        <begin position="55"/>
        <end position="72"/>
    </location>
</feature>
<keyword evidence="1" id="KW-0472">Membrane</keyword>
<dbReference type="EMBL" id="CAFAZZ010000021">
    <property type="protein sequence ID" value="CAB4840982.1"/>
    <property type="molecule type" value="Genomic_DNA"/>
</dbReference>
<feature type="transmembrane region" description="Helical" evidence="1">
    <location>
        <begin position="84"/>
        <end position="100"/>
    </location>
</feature>
<evidence type="ECO:0000313" key="3">
    <source>
        <dbReference type="EMBL" id="CAB4545738.1"/>
    </source>
</evidence>
<reference evidence="2" key="1">
    <citation type="submission" date="2020-05" db="EMBL/GenBank/DDBJ databases">
        <authorList>
            <person name="Chiriac C."/>
            <person name="Salcher M."/>
            <person name="Ghai R."/>
            <person name="Kavagutti S V."/>
        </authorList>
    </citation>
    <scope>NUCLEOTIDE SEQUENCE</scope>
</reference>
<organism evidence="2">
    <name type="scientific">freshwater metagenome</name>
    <dbReference type="NCBI Taxonomy" id="449393"/>
    <lineage>
        <taxon>unclassified sequences</taxon>
        <taxon>metagenomes</taxon>
        <taxon>ecological metagenomes</taxon>
    </lineage>
</organism>
<keyword evidence="1" id="KW-0812">Transmembrane</keyword>
<sequence length="103" mass="11155">MKLLFSIFIGVASAISATLIHQSLPPFGVIFAIIFSYLGIWWLGRLYGKRRYKLAALLSWLAVIAKAGSFGVGNELLIQGDNQGSALLIVGFFAGVIALIRRS</sequence>
<dbReference type="AlphaFoldDB" id="A0A6J6ACT3"/>
<evidence type="ECO:0000313" key="2">
    <source>
        <dbReference type="EMBL" id="CAB4366596.1"/>
    </source>
</evidence>
<evidence type="ECO:0000313" key="4">
    <source>
        <dbReference type="EMBL" id="CAB4840982.1"/>
    </source>
</evidence>
<accession>A0A6J6ACT3</accession>
<proteinExistence type="predicted"/>
<dbReference type="EMBL" id="CAEZSQ010000108">
    <property type="protein sequence ID" value="CAB4545738.1"/>
    <property type="molecule type" value="Genomic_DNA"/>
</dbReference>
<feature type="transmembrane region" description="Helical" evidence="1">
    <location>
        <begin position="26"/>
        <end position="43"/>
    </location>
</feature>
<keyword evidence="1" id="KW-1133">Transmembrane helix</keyword>
<gene>
    <name evidence="3" type="ORF">UFOPK1458_00551</name>
    <name evidence="4" type="ORF">UFOPK3243_00353</name>
    <name evidence="2" type="ORF">UFOPK4180_00184</name>
</gene>
<protein>
    <submittedName>
        <fullName evidence="2">Unannotated protein</fullName>
    </submittedName>
</protein>
<name>A0A6J6ACT3_9ZZZZ</name>
<dbReference type="EMBL" id="CAESPC010000014">
    <property type="protein sequence ID" value="CAB4366596.1"/>
    <property type="molecule type" value="Genomic_DNA"/>
</dbReference>